<feature type="compositionally biased region" description="Polar residues" evidence="1">
    <location>
        <begin position="30"/>
        <end position="48"/>
    </location>
</feature>
<accession>A0A1R1PD30</accession>
<feature type="region of interest" description="Disordered" evidence="1">
    <location>
        <begin position="253"/>
        <end position="278"/>
    </location>
</feature>
<evidence type="ECO:0000256" key="1">
    <source>
        <dbReference type="SAM" id="MobiDB-lite"/>
    </source>
</evidence>
<reference evidence="4" key="1">
    <citation type="submission" date="2017-01" db="EMBL/GenBank/DDBJ databases">
        <authorList>
            <person name="Wang Y."/>
            <person name="White M."/>
            <person name="Kvist S."/>
            <person name="Moncalvo J.-M."/>
        </authorList>
    </citation>
    <scope>NUCLEOTIDE SEQUENCE [LARGE SCALE GENOMIC DNA]</scope>
    <source>
        <strain evidence="4">COL-18-3</strain>
    </source>
</reference>
<evidence type="ECO:0000313" key="4">
    <source>
        <dbReference type="Proteomes" id="UP000188320"/>
    </source>
</evidence>
<protein>
    <submittedName>
        <fullName evidence="2">Uncharacterized protein</fullName>
    </submittedName>
</protein>
<organism evidence="2 4">
    <name type="scientific">Zancudomyces culisetae</name>
    <name type="common">Gut fungus</name>
    <name type="synonym">Smittium culisetae</name>
    <dbReference type="NCBI Taxonomy" id="1213189"/>
    <lineage>
        <taxon>Eukaryota</taxon>
        <taxon>Fungi</taxon>
        <taxon>Fungi incertae sedis</taxon>
        <taxon>Zoopagomycota</taxon>
        <taxon>Kickxellomycotina</taxon>
        <taxon>Harpellomycetes</taxon>
        <taxon>Harpellales</taxon>
        <taxon>Legeriomycetaceae</taxon>
        <taxon>Zancudomyces</taxon>
    </lineage>
</organism>
<evidence type="ECO:0000313" key="3">
    <source>
        <dbReference type="EMBL" id="OMH82092.1"/>
    </source>
</evidence>
<comment type="caution">
    <text evidence="2">The sequence shown here is derived from an EMBL/GenBank/DDBJ whole genome shotgun (WGS) entry which is preliminary data.</text>
</comment>
<evidence type="ECO:0000313" key="2">
    <source>
        <dbReference type="EMBL" id="OMH78843.1"/>
    </source>
</evidence>
<proteinExistence type="predicted"/>
<dbReference type="EMBL" id="LSSK01000742">
    <property type="protein sequence ID" value="OMH82092.1"/>
    <property type="molecule type" value="Genomic_DNA"/>
</dbReference>
<keyword evidence="4" id="KW-1185">Reference proteome</keyword>
<dbReference type="AlphaFoldDB" id="A0A1R1PD30"/>
<feature type="region of interest" description="Disordered" evidence="1">
    <location>
        <begin position="27"/>
        <end position="48"/>
    </location>
</feature>
<dbReference type="EMBL" id="LSSK01001763">
    <property type="protein sequence ID" value="OMH78843.1"/>
    <property type="molecule type" value="Genomic_DNA"/>
</dbReference>
<name>A0A1R1PD30_ZANCU</name>
<dbReference type="InterPro" id="IPR029006">
    <property type="entry name" value="ADF-H/Gelsolin-like_dom_sf"/>
</dbReference>
<dbReference type="OrthoDB" id="10006997at2759"/>
<dbReference type="Gene3D" id="3.40.20.10">
    <property type="entry name" value="Severin"/>
    <property type="match status" value="1"/>
</dbReference>
<dbReference type="Proteomes" id="UP000188320">
    <property type="component" value="Unassembled WGS sequence"/>
</dbReference>
<sequence length="421" mass="45712">MTSVQSGITVDASLKQALQDHEKSLVAALDSSQGKSSPQFQGIGNGDSKNGNSGQGLVILKLEIVNETIQITKTLQVDKVIGLNGGNGPSSITGQQLAQELQLDTICYLLHLRAKPSNLDAHGSIHENKIYNRFGSSGSSSPTGAIKGSSVVWDIVLWVPSAGVAHFNSNGNSNGIRDRMKYASSKSQVLQAIGYNKIGNNGQASNLEELGEYISIKSNVPTQHSNTSSSQLSTSYRNTGMNVRPILAADRIVRTERNTESAEDEKKDDPRNAMSTKELEKLALLENEDRAREEIINREFIERMKRQSNKHNEAAVTGGFVRVELPLAEETKQRLTEMRTAATSLIQQGNYGWIELEILNRKQVCIKRVGYDAGAVGQDNEPRYVVPRAVANGIFHRCRLSNAASGADNGGSVCAETGDFQ</sequence>
<gene>
    <name evidence="3" type="ORF">AX774_g4451</name>
    <name evidence="2" type="ORF">AX774_g7756</name>
</gene>
<reference evidence="2" key="2">
    <citation type="submission" date="2017-01" db="EMBL/GenBank/DDBJ databases">
        <authorList>
            <person name="Mah S.A."/>
            <person name="Swanson W.J."/>
            <person name="Moy G.W."/>
            <person name="Vacquier V.D."/>
        </authorList>
    </citation>
    <scope>NUCLEOTIDE SEQUENCE [LARGE SCALE GENOMIC DNA]</scope>
    <source>
        <strain evidence="2">COL-18-3</strain>
    </source>
</reference>